<evidence type="ECO:0000313" key="2">
    <source>
        <dbReference type="Proteomes" id="UP000805418"/>
    </source>
</evidence>
<evidence type="ECO:0000313" key="1">
    <source>
        <dbReference type="Ensembl" id="ENSCAFP00845034261.1"/>
    </source>
</evidence>
<dbReference type="GO" id="GO:0006749">
    <property type="term" value="P:glutathione metabolic process"/>
    <property type="evidence" value="ECO:0000318"/>
    <property type="project" value="GO_Central"/>
</dbReference>
<dbReference type="AlphaFoldDB" id="A0A8I3S4W3"/>
<evidence type="ECO:0008006" key="3">
    <source>
        <dbReference type="Google" id="ProtNLM"/>
    </source>
</evidence>
<sequence>MPPELFLDLYSPPCRAIYIFALKNGIPFQLLLSLPASWTLGSVDRGHLKPEFLKVNPLGKVYFPQRSPLILLYLSPKVQDAAHGTLLAAGRARPWTSTRTWHHRPFQLPATNVYLCKVSRPALPSLADQERLDRLMGKLMNQSMQNLDQGLGHCCQALHETSGAVYMANLMAFTELMQPTAVGCDLFRDWPRLAAWRARVEAALGPELVQEAHKLLGPRKLAQELVHRLLERLG</sequence>
<reference evidence="1" key="3">
    <citation type="submission" date="2025-09" db="UniProtKB">
        <authorList>
            <consortium name="Ensembl"/>
        </authorList>
    </citation>
    <scope>IDENTIFICATION</scope>
    <source>
        <strain evidence="1">Boxer</strain>
    </source>
</reference>
<dbReference type="Reactome" id="R-CFA-9753281">
    <property type="pathway name" value="Paracetamol ADME"/>
</dbReference>
<organism evidence="1 2">
    <name type="scientific">Canis lupus familiaris</name>
    <name type="common">Dog</name>
    <name type="synonym">Canis familiaris</name>
    <dbReference type="NCBI Taxonomy" id="9615"/>
    <lineage>
        <taxon>Eukaryota</taxon>
        <taxon>Metazoa</taxon>
        <taxon>Chordata</taxon>
        <taxon>Craniata</taxon>
        <taxon>Vertebrata</taxon>
        <taxon>Euteleostomi</taxon>
        <taxon>Mammalia</taxon>
        <taxon>Eutheria</taxon>
        <taxon>Laurasiatheria</taxon>
        <taxon>Carnivora</taxon>
        <taxon>Caniformia</taxon>
        <taxon>Canidae</taxon>
        <taxon>Canis</taxon>
    </lineage>
</organism>
<dbReference type="Ensembl" id="ENSCAFT00845043727.1">
    <property type="protein sequence ID" value="ENSCAFP00845034261.1"/>
    <property type="gene ID" value="ENSCAFG00845024749.1"/>
</dbReference>
<proteinExistence type="predicted"/>
<dbReference type="InterPro" id="IPR036249">
    <property type="entry name" value="Thioredoxin-like_sf"/>
</dbReference>
<dbReference type="InterPro" id="IPR036282">
    <property type="entry name" value="Glutathione-S-Trfase_C_sf"/>
</dbReference>
<dbReference type="Reactome" id="R-CFA-156590">
    <property type="pathway name" value="Glutathione conjugation"/>
</dbReference>
<dbReference type="Proteomes" id="UP000805418">
    <property type="component" value="Chromosome 26"/>
</dbReference>
<reference evidence="1" key="1">
    <citation type="submission" date="2020-03" db="EMBL/GenBank/DDBJ databases">
        <title>Long-read based genome assembly of a Labrador retriever dog.</title>
        <authorList>
            <person name="Eory L."/>
            <person name="Zhang W."/>
            <person name="Schoenebeck J."/>
        </authorList>
    </citation>
    <scope>NUCLEOTIDE SEQUENCE [LARGE SCALE GENOMIC DNA]</scope>
    <source>
        <strain evidence="1">Labrador retriever</strain>
    </source>
</reference>
<dbReference type="GeneTree" id="ENSGT00940000163205"/>
<dbReference type="PANTHER" id="PTHR43917:SF5">
    <property type="entry name" value="GLUTATHIONE TRANSFERASE"/>
    <property type="match status" value="1"/>
</dbReference>
<dbReference type="Gene3D" id="1.20.1050.10">
    <property type="match status" value="1"/>
</dbReference>
<accession>A0A8I3S4W3</accession>
<reference evidence="1" key="2">
    <citation type="submission" date="2025-08" db="UniProtKB">
        <authorList>
            <consortium name="Ensembl"/>
        </authorList>
    </citation>
    <scope>IDENTIFICATION</scope>
    <source>
        <strain evidence="1">Boxer</strain>
    </source>
</reference>
<dbReference type="Gene3D" id="3.40.30.10">
    <property type="entry name" value="Glutaredoxin"/>
    <property type="match status" value="1"/>
</dbReference>
<protein>
    <recommendedName>
        <fullName evidence="3">Glutathione transferase</fullName>
    </recommendedName>
</protein>
<dbReference type="SUPFAM" id="SSF52833">
    <property type="entry name" value="Thioredoxin-like"/>
    <property type="match status" value="1"/>
</dbReference>
<dbReference type="InterPro" id="IPR051369">
    <property type="entry name" value="GST_Theta"/>
</dbReference>
<name>A0A8I3S4W3_CANLF</name>
<dbReference type="GO" id="GO:0005737">
    <property type="term" value="C:cytoplasm"/>
    <property type="evidence" value="ECO:0000318"/>
    <property type="project" value="GO_Central"/>
</dbReference>
<keyword evidence="2" id="KW-1185">Reference proteome</keyword>
<dbReference type="OrthoDB" id="422574at2759"/>
<dbReference type="GO" id="GO:0004364">
    <property type="term" value="F:glutathione transferase activity"/>
    <property type="evidence" value="ECO:0000318"/>
    <property type="project" value="GO_Central"/>
</dbReference>
<dbReference type="PANTHER" id="PTHR43917">
    <property type="match status" value="1"/>
</dbReference>
<dbReference type="SUPFAM" id="SSF47616">
    <property type="entry name" value="GST C-terminal domain-like"/>
    <property type="match status" value="1"/>
</dbReference>